<keyword evidence="2" id="KW-1185">Reference proteome</keyword>
<organism evidence="1 2">
    <name type="scientific">Megaselia scalaris</name>
    <name type="common">Humpbacked fly</name>
    <name type="synonym">Phora scalaris</name>
    <dbReference type="NCBI Taxonomy" id="36166"/>
    <lineage>
        <taxon>Eukaryota</taxon>
        <taxon>Metazoa</taxon>
        <taxon>Ecdysozoa</taxon>
        <taxon>Arthropoda</taxon>
        <taxon>Hexapoda</taxon>
        <taxon>Insecta</taxon>
        <taxon>Pterygota</taxon>
        <taxon>Neoptera</taxon>
        <taxon>Endopterygota</taxon>
        <taxon>Diptera</taxon>
        <taxon>Brachycera</taxon>
        <taxon>Muscomorpha</taxon>
        <taxon>Platypezoidea</taxon>
        <taxon>Phoridae</taxon>
        <taxon>Megaseliini</taxon>
        <taxon>Megaselia</taxon>
    </lineage>
</organism>
<dbReference type="EMBL" id="CAQQ02191427">
    <property type="status" value="NOT_ANNOTATED_CDS"/>
    <property type="molecule type" value="Genomic_DNA"/>
</dbReference>
<dbReference type="EnsemblMetazoa" id="MESCA002636-RA">
    <property type="protein sequence ID" value="MESCA002636-PA"/>
    <property type="gene ID" value="MESCA002636"/>
</dbReference>
<protein>
    <submittedName>
        <fullName evidence="1">Uncharacterized protein</fullName>
    </submittedName>
</protein>
<sequence>MPELTHFKMHFSICNLVMTHCWPRTRILKETRQLEVLWSLKERQED</sequence>
<name>T1GGV5_MEGSC</name>
<accession>T1GGV5</accession>
<reference evidence="1" key="2">
    <citation type="submission" date="2015-06" db="UniProtKB">
        <authorList>
            <consortium name="EnsemblMetazoa"/>
        </authorList>
    </citation>
    <scope>IDENTIFICATION</scope>
</reference>
<dbReference type="HOGENOM" id="CLU_3191872_0_0_1"/>
<evidence type="ECO:0000313" key="2">
    <source>
        <dbReference type="Proteomes" id="UP000015102"/>
    </source>
</evidence>
<dbReference type="AlphaFoldDB" id="T1GGV5"/>
<proteinExistence type="predicted"/>
<dbReference type="Proteomes" id="UP000015102">
    <property type="component" value="Unassembled WGS sequence"/>
</dbReference>
<evidence type="ECO:0000313" key="1">
    <source>
        <dbReference type="EnsemblMetazoa" id="MESCA002636-PA"/>
    </source>
</evidence>
<reference evidence="2" key="1">
    <citation type="submission" date="2013-02" db="EMBL/GenBank/DDBJ databases">
        <authorList>
            <person name="Hughes D."/>
        </authorList>
    </citation>
    <scope>NUCLEOTIDE SEQUENCE</scope>
    <source>
        <strain>Durham</strain>
        <strain evidence="2">NC isolate 2 -- Noor lab</strain>
    </source>
</reference>
<dbReference type="EMBL" id="CAQQ02191428">
    <property type="status" value="NOT_ANNOTATED_CDS"/>
    <property type="molecule type" value="Genomic_DNA"/>
</dbReference>
<dbReference type="EMBL" id="CAQQ02191426">
    <property type="status" value="NOT_ANNOTATED_CDS"/>
    <property type="molecule type" value="Genomic_DNA"/>
</dbReference>